<dbReference type="RefSeq" id="WP_184014961.1">
    <property type="nucleotide sequence ID" value="NZ_JACHFD010000001.1"/>
</dbReference>
<evidence type="ECO:0000313" key="1">
    <source>
        <dbReference type="EMBL" id="MBB5350004.1"/>
    </source>
</evidence>
<reference evidence="1 2" key="1">
    <citation type="submission" date="2020-08" db="EMBL/GenBank/DDBJ databases">
        <title>Genomic Encyclopedia of Type Strains, Phase IV (KMG-IV): sequencing the most valuable type-strain genomes for metagenomic binning, comparative biology and taxonomic classification.</title>
        <authorList>
            <person name="Goeker M."/>
        </authorList>
    </citation>
    <scope>NUCLEOTIDE SEQUENCE [LARGE SCALE GENOMIC DNA]</scope>
    <source>
        <strain evidence="1 2">YC6886</strain>
    </source>
</reference>
<gene>
    <name evidence="1" type="ORF">HNR46_000225</name>
</gene>
<protein>
    <recommendedName>
        <fullName evidence="3">Xylosidase/arabinosidase</fullName>
    </recommendedName>
</protein>
<accession>A0A840V2W5</accession>
<dbReference type="CDD" id="cd11576">
    <property type="entry name" value="GH99_GH71_like_2"/>
    <property type="match status" value="1"/>
</dbReference>
<name>A0A840V2W5_9BACT</name>
<proteinExistence type="predicted"/>
<dbReference type="Gene3D" id="3.20.20.80">
    <property type="entry name" value="Glycosidases"/>
    <property type="match status" value="1"/>
</dbReference>
<organism evidence="1 2">
    <name type="scientific">Haloferula luteola</name>
    <dbReference type="NCBI Taxonomy" id="595692"/>
    <lineage>
        <taxon>Bacteria</taxon>
        <taxon>Pseudomonadati</taxon>
        <taxon>Verrucomicrobiota</taxon>
        <taxon>Verrucomicrobiia</taxon>
        <taxon>Verrucomicrobiales</taxon>
        <taxon>Verrucomicrobiaceae</taxon>
        <taxon>Haloferula</taxon>
    </lineage>
</organism>
<evidence type="ECO:0000313" key="2">
    <source>
        <dbReference type="Proteomes" id="UP000557717"/>
    </source>
</evidence>
<evidence type="ECO:0008006" key="3">
    <source>
        <dbReference type="Google" id="ProtNLM"/>
    </source>
</evidence>
<keyword evidence="2" id="KW-1185">Reference proteome</keyword>
<comment type="caution">
    <text evidence="1">The sequence shown here is derived from an EMBL/GenBank/DDBJ whole genome shotgun (WGS) entry which is preliminary data.</text>
</comment>
<dbReference type="EMBL" id="JACHFD010000001">
    <property type="protein sequence ID" value="MBB5350004.1"/>
    <property type="molecule type" value="Genomic_DNA"/>
</dbReference>
<sequence length="404" mass="45688">MARSFWFLVFLVGIAWADEWEGKVFCGYQGWFRCEGDGGKVGWRHYGGPNGPTPEQLGIEIWPAVDELPASLRRPTPFRHRDGKVAEVFSSLDPEVTRLHFRWMREYGVDAAFLQRFATETRDPVMRRTLDQVLTQVDSAATAEGRQWALMYDTSGLPSGPMEVLKSDLARLLETSKWDPHGESYLKIGGKPVVATWGIGFGDRQTDFAEWQNWVDHLHDKGFAVMLGVPYYWRTLDRDAVGDARLHEVLARADVISPWAVGRLGTPDDAERLGREVVAKDVAWCREKGVRYLPVLFPGFSWHHLMRSRGQKAEFDAIPRLGGRFLWSQAVAAKKAGSDAVYLAMFDEMDEGTALMKFDPDPPLGAPFLEEGGVPKDRYLRVAGAIGGWLRNERSEEWPSFPDR</sequence>
<dbReference type="Proteomes" id="UP000557717">
    <property type="component" value="Unassembled WGS sequence"/>
</dbReference>
<dbReference type="AlphaFoldDB" id="A0A840V2W5"/>